<reference evidence="4" key="1">
    <citation type="submission" date="2021-11" db="EMBL/GenBank/DDBJ databases">
        <authorList>
            <person name="Schell T."/>
        </authorList>
    </citation>
    <scope>NUCLEOTIDE SEQUENCE</scope>
    <source>
        <strain evidence="4">M5</strain>
    </source>
</reference>
<dbReference type="GO" id="GO:0008146">
    <property type="term" value="F:sulfotransferase activity"/>
    <property type="evidence" value="ECO:0007669"/>
    <property type="project" value="InterPro"/>
</dbReference>
<dbReference type="Proteomes" id="UP000789390">
    <property type="component" value="Unassembled WGS sequence"/>
</dbReference>
<dbReference type="Gene3D" id="3.40.50.300">
    <property type="entry name" value="P-loop containing nucleotide triphosphate hydrolases"/>
    <property type="match status" value="1"/>
</dbReference>
<dbReference type="InterPro" id="IPR027417">
    <property type="entry name" value="P-loop_NTPase"/>
</dbReference>
<keyword evidence="5" id="KW-1185">Reference proteome</keyword>
<feature type="domain" description="Sulfotransferase" evidence="3">
    <location>
        <begin position="140"/>
        <end position="390"/>
    </location>
</feature>
<organism evidence="4 5">
    <name type="scientific">Daphnia galeata</name>
    <dbReference type="NCBI Taxonomy" id="27404"/>
    <lineage>
        <taxon>Eukaryota</taxon>
        <taxon>Metazoa</taxon>
        <taxon>Ecdysozoa</taxon>
        <taxon>Arthropoda</taxon>
        <taxon>Crustacea</taxon>
        <taxon>Branchiopoda</taxon>
        <taxon>Diplostraca</taxon>
        <taxon>Cladocera</taxon>
        <taxon>Anomopoda</taxon>
        <taxon>Daphniidae</taxon>
        <taxon>Daphnia</taxon>
    </lineage>
</organism>
<accession>A0A8J2RF75</accession>
<dbReference type="PANTHER" id="PTHR11783">
    <property type="entry name" value="SULFOTRANSFERASE SULT"/>
    <property type="match status" value="1"/>
</dbReference>
<evidence type="ECO:0000259" key="3">
    <source>
        <dbReference type="Pfam" id="PF00685"/>
    </source>
</evidence>
<sequence length="402" mass="46625">MGLFQQHNRLLLDPLIRYCSRKYLSEKLVKPSYDIFKTTRRNVSSNGEWSDDEIRKMRLMKRVGAGMLFSATLGLAIYSKRSKAQRLRDCLEDCERLPPDPDYTSSMGSEFYRCKSCIFPGDIIKSGTLKKLESLELKRNDVIVASFPKSGTTWMQEIVYLIQTGLDFEGAQKQVLESRFPYLEHPYPGLSAIKKTEGPRLIKTHLPLSLLPKSALENGTKVIYIVRNPKDVAVSYYYFLRMATFVGYRGGLNDFINKFIKGEVPYGPYFEHVLGYWKQHQSNPNYGSNLLWITYEEMHRDPEGSIRRVAHFLDRPLTDDQVRLIAAHTRFDSMARNPSVNYSHWDDLGLRNKNEAPFMRNGRVGDWRSYFDGNTNRRFDDFISQHLESSGLKFDFIPADEK</sequence>
<keyword evidence="2" id="KW-0808">Transferase</keyword>
<comment type="similarity">
    <text evidence="1">Belongs to the sulfotransferase 1 family.</text>
</comment>
<evidence type="ECO:0000313" key="5">
    <source>
        <dbReference type="Proteomes" id="UP000789390"/>
    </source>
</evidence>
<evidence type="ECO:0000256" key="1">
    <source>
        <dbReference type="ARBA" id="ARBA00005771"/>
    </source>
</evidence>
<name>A0A8J2RF75_9CRUS</name>
<dbReference type="SUPFAM" id="SSF52540">
    <property type="entry name" value="P-loop containing nucleoside triphosphate hydrolases"/>
    <property type="match status" value="1"/>
</dbReference>
<proteinExistence type="inferred from homology"/>
<dbReference type="AlphaFoldDB" id="A0A8J2RF75"/>
<comment type="caution">
    <text evidence="4">The sequence shown here is derived from an EMBL/GenBank/DDBJ whole genome shotgun (WGS) entry which is preliminary data.</text>
</comment>
<dbReference type="Pfam" id="PF00685">
    <property type="entry name" value="Sulfotransfer_1"/>
    <property type="match status" value="1"/>
</dbReference>
<evidence type="ECO:0000313" key="4">
    <source>
        <dbReference type="EMBL" id="CAH0100950.1"/>
    </source>
</evidence>
<dbReference type="OrthoDB" id="205623at2759"/>
<dbReference type="EMBL" id="CAKKLH010000046">
    <property type="protein sequence ID" value="CAH0100950.1"/>
    <property type="molecule type" value="Genomic_DNA"/>
</dbReference>
<protein>
    <recommendedName>
        <fullName evidence="3">Sulfotransferase domain-containing protein</fullName>
    </recommendedName>
</protein>
<gene>
    <name evidence="4" type="ORF">DGAL_LOCUS3239</name>
</gene>
<evidence type="ECO:0000256" key="2">
    <source>
        <dbReference type="ARBA" id="ARBA00022679"/>
    </source>
</evidence>
<dbReference type="InterPro" id="IPR000863">
    <property type="entry name" value="Sulfotransferase_dom"/>
</dbReference>